<sequence>MIVAVNDGAGVSLLEIALEGPVVGEAERDQCAGGGYRLNRDDVPSIV</sequence>
<protein>
    <submittedName>
        <fullName evidence="1">Uncharacterized protein</fullName>
    </submittedName>
</protein>
<comment type="caution">
    <text evidence="1">The sequence shown here is derived from an EMBL/GenBank/DDBJ whole genome shotgun (WGS) entry which is preliminary data.</text>
</comment>
<reference evidence="1" key="1">
    <citation type="submission" date="2016-10" db="EMBL/GenBank/DDBJ databases">
        <title>Sequence of Gallionella enrichment culture.</title>
        <authorList>
            <person name="Poehlein A."/>
            <person name="Muehling M."/>
            <person name="Daniel R."/>
        </authorList>
    </citation>
    <scope>NUCLEOTIDE SEQUENCE</scope>
</reference>
<accession>A0A1J5QH48</accession>
<evidence type="ECO:0000313" key="1">
    <source>
        <dbReference type="EMBL" id="OIQ75309.1"/>
    </source>
</evidence>
<organism evidence="1">
    <name type="scientific">mine drainage metagenome</name>
    <dbReference type="NCBI Taxonomy" id="410659"/>
    <lineage>
        <taxon>unclassified sequences</taxon>
        <taxon>metagenomes</taxon>
        <taxon>ecological metagenomes</taxon>
    </lineage>
</organism>
<proteinExistence type="predicted"/>
<dbReference type="EMBL" id="MLJW01002207">
    <property type="protein sequence ID" value="OIQ75309.1"/>
    <property type="molecule type" value="Genomic_DNA"/>
</dbReference>
<gene>
    <name evidence="1" type="ORF">GALL_430230</name>
</gene>
<name>A0A1J5QH48_9ZZZZ</name>
<dbReference type="AlphaFoldDB" id="A0A1J5QH48"/>